<dbReference type="Proteomes" id="UP001531129">
    <property type="component" value="Unassembled WGS sequence"/>
</dbReference>
<accession>A0ABU8CWQ6</accession>
<feature type="domain" description="SWIM-type" evidence="2">
    <location>
        <begin position="67"/>
        <end position="100"/>
    </location>
</feature>
<dbReference type="PROSITE" id="PS50966">
    <property type="entry name" value="ZF_SWIM"/>
    <property type="match status" value="1"/>
</dbReference>
<dbReference type="EMBL" id="JBAMYC010000033">
    <property type="protein sequence ID" value="MEI1252936.1"/>
    <property type="molecule type" value="Genomic_DNA"/>
</dbReference>
<organism evidence="3 4">
    <name type="scientific">Rhizobium aouanii</name>
    <dbReference type="NCBI Taxonomy" id="3118145"/>
    <lineage>
        <taxon>Bacteria</taxon>
        <taxon>Pseudomonadati</taxon>
        <taxon>Pseudomonadota</taxon>
        <taxon>Alphaproteobacteria</taxon>
        <taxon>Hyphomicrobiales</taxon>
        <taxon>Rhizobiaceae</taxon>
        <taxon>Rhizobium/Agrobacterium group</taxon>
        <taxon>Rhizobium</taxon>
    </lineage>
</organism>
<proteinExistence type="predicted"/>
<name>A0ABU8CWQ6_9HYPH</name>
<keyword evidence="1" id="KW-0479">Metal-binding</keyword>
<evidence type="ECO:0000256" key="1">
    <source>
        <dbReference type="PROSITE-ProRule" id="PRU00325"/>
    </source>
</evidence>
<dbReference type="RefSeq" id="WP_335916666.1">
    <property type="nucleotide sequence ID" value="NZ_JBAMYB010000032.1"/>
</dbReference>
<keyword evidence="4" id="KW-1185">Reference proteome</keyword>
<evidence type="ECO:0000313" key="3">
    <source>
        <dbReference type="EMBL" id="MEI1252936.1"/>
    </source>
</evidence>
<sequence>MGRGAYQVKRGETENPQRFDAAALSDEVLEAASSKGLLRRARRDVEAGLVQLSGWDGGAALAEADGESVRLTAGPLASARCSCPATGLCRHILAGIIFIREAEEVRPAEEPDAAEIPEPICAEAIPDPHAEILSLSEDVIIRAFGRAAFIQAQTLLAELEPGAVRIETSPNAVRIALGAHHQVLYPTGGGPAGMLSKAATSQRAALHAAALLAVRGPGETVASAEQTPEGRATSGTIEDAAALLRDAARQALSKAPAGLEERIGDLVLSSRTEAMPRLGGELRTIAAMIRRRRERLDAANPAELLVMLARAYALTEALQASPDEPLLTGAAAEAPQPLPATELVGCGLRLWQADSGARGVTGYYLSMDGRSFSATLARGAGSDPGFVPRHAATAEPVFGRSLAAIAGCTFRLEGASATGDGRLQTGSGRAEPLAAGWSTAVQGIEGAVIDDWKQCAIRLSSAFRPKLAAPPRRALPLILRPAAFGSLRFDGVAQVGRWPVRDREGAWLELEIEGDERLEAHFALLGAIGDRQPPLLAILAEARGADIVLSPLAFGTDSLTFLDLPPPAPTTTAQKPSLLSRLTKSLSLPGVPERKPMRFEALARPQAASRRLISTAFDEILALAELGGRMEDPERLQRMQRLGRTLDDAGLALPGRLVGQLAAASGQTRADRLLRAAYALDLLARIDPHLPFVRVLP</sequence>
<evidence type="ECO:0000313" key="4">
    <source>
        <dbReference type="Proteomes" id="UP001531129"/>
    </source>
</evidence>
<keyword evidence="1" id="KW-0862">Zinc</keyword>
<protein>
    <recommendedName>
        <fullName evidence="2">SWIM-type domain-containing protein</fullName>
    </recommendedName>
</protein>
<keyword evidence="1" id="KW-0863">Zinc-finger</keyword>
<dbReference type="InterPro" id="IPR007527">
    <property type="entry name" value="Znf_SWIM"/>
</dbReference>
<comment type="caution">
    <text evidence="3">The sequence shown here is derived from an EMBL/GenBank/DDBJ whole genome shotgun (WGS) entry which is preliminary data.</text>
</comment>
<evidence type="ECO:0000259" key="2">
    <source>
        <dbReference type="PROSITE" id="PS50966"/>
    </source>
</evidence>
<gene>
    <name evidence="3" type="ORF">V8Q02_33845</name>
</gene>
<reference evidence="3 4" key="1">
    <citation type="submission" date="2024-01" db="EMBL/GenBank/DDBJ databases">
        <title>Draft genome sequences of three bacterial strains isolated from Acacia saligna represent a potential new species within the genus Rhizobium.</title>
        <authorList>
            <person name="Tambong J.T."/>
            <person name="Mnasri B."/>
        </authorList>
    </citation>
    <scope>NUCLEOTIDE SEQUENCE [LARGE SCALE GENOMIC DNA]</scope>
    <source>
        <strain evidence="3 4">1AS12I</strain>
    </source>
</reference>